<feature type="region of interest" description="Disordered" evidence="2">
    <location>
        <begin position="763"/>
        <end position="796"/>
    </location>
</feature>
<comment type="caution">
    <text evidence="5">The sequence shown here is derived from an EMBL/GenBank/DDBJ whole genome shotgun (WGS) entry which is preliminary data.</text>
</comment>
<dbReference type="Pfam" id="PF25023">
    <property type="entry name" value="TEN_YD-shell"/>
    <property type="match status" value="2"/>
</dbReference>
<organism evidence="5 6">
    <name type="scientific">Paenibacillus puldeungensis</name>
    <dbReference type="NCBI Taxonomy" id="696536"/>
    <lineage>
        <taxon>Bacteria</taxon>
        <taxon>Bacillati</taxon>
        <taxon>Bacillota</taxon>
        <taxon>Bacilli</taxon>
        <taxon>Bacillales</taxon>
        <taxon>Paenibacillaceae</taxon>
        <taxon>Paenibacillus</taxon>
    </lineage>
</organism>
<dbReference type="InterPro" id="IPR050708">
    <property type="entry name" value="T6SS_VgrG/RHS"/>
</dbReference>
<gene>
    <name evidence="5" type="ORF">ACFQ3W_15620</name>
</gene>
<dbReference type="PANTHER" id="PTHR32305:SF15">
    <property type="entry name" value="PROTEIN RHSA-RELATED"/>
    <property type="match status" value="1"/>
</dbReference>
<dbReference type="Gene3D" id="2.180.10.10">
    <property type="entry name" value="RHS repeat-associated core"/>
    <property type="match status" value="1"/>
</dbReference>
<protein>
    <submittedName>
        <fullName evidence="5">Toxin C-terminal domain-containing protein</fullName>
    </submittedName>
</protein>
<keyword evidence="6" id="KW-1185">Reference proteome</keyword>
<dbReference type="EMBL" id="JBHTLM010000011">
    <property type="protein sequence ID" value="MFD1177720.1"/>
    <property type="molecule type" value="Genomic_DNA"/>
</dbReference>
<dbReference type="Proteomes" id="UP001597262">
    <property type="component" value="Unassembled WGS sequence"/>
</dbReference>
<dbReference type="NCBIfam" id="TIGR01643">
    <property type="entry name" value="YD_repeat_2x"/>
    <property type="match status" value="4"/>
</dbReference>
<feature type="domain" description="Teneurin-like YD-shell" evidence="4">
    <location>
        <begin position="792"/>
        <end position="1065"/>
    </location>
</feature>
<dbReference type="NCBIfam" id="TIGR03696">
    <property type="entry name" value="Rhs_assc_core"/>
    <property type="match status" value="1"/>
</dbReference>
<feature type="domain" description="Teneurin-like YD-shell" evidence="4">
    <location>
        <begin position="495"/>
        <end position="630"/>
    </location>
</feature>
<dbReference type="InterPro" id="IPR056823">
    <property type="entry name" value="TEN-like_YD-shell"/>
</dbReference>
<dbReference type="InterPro" id="IPR022385">
    <property type="entry name" value="Rhs_assc_core"/>
</dbReference>
<dbReference type="InterPro" id="IPR031325">
    <property type="entry name" value="RHS_repeat"/>
</dbReference>
<dbReference type="InterPro" id="IPR006530">
    <property type="entry name" value="YD"/>
</dbReference>
<dbReference type="Pfam" id="PF05593">
    <property type="entry name" value="RHS_repeat"/>
    <property type="match status" value="2"/>
</dbReference>
<sequence>MADKYYDFTILNQSGALVKQGEHNAVSYGVPAGGKIQVKTTSVYPIVFAAPYRVFELAEAQEYVFEELQHRQHLFVNKASGESGYYRFVAPESGRYRFAAWTTTVEASRSKNTLEFRKAFKGNEQPDIHYLDGQRSDAASTQYRQQFSYDEASGWNVPVQVTESYLQGGTESQPLTATYKYNDQGLVLSENWSTGQESVYEYATSTAPYFWTLPSQVQTKIGEGQKRVELTQYNQQGSVSQSAVRENSANGKLLAQTDVEYDTYGNVATAKIKDDKRTNTVNYLYQSPYGKHLLTNQSVLVHSVDGTSSESQQKFAYTAAGDVLTTEDAAGDVTTYSYDALGRLTRTKYSDQTSTTMQYDDVQSTITTTGPEGIVTLEKYNPLGLLTKQIVDDAIFQYTYDDEGNMEQGIDAEQNITKYVYDGFGRLTNTIYADGSKDETSYDMIGRTVTYTDPASVKNRQKLDLLGNTLAVEEWRNGAYAPLEQTTYDLAGNAISVTDGKGQQTQYHYDALGRNISVIDPEQRATDYTYSLAGNLIKIQYPDKTYIEKEYNETGNLIRQVNEARLVEAFFYDSRGNLTKSLDHASQFTEYQYNSDNLLTMIKAPDQQINYTYDAMGRRTGMTDTTGNTKYTYDSTDGSLSVITYPDGTQINYTYNKQLRTGYTLTDASGKTTSVSYTMDKMNRVGALDVRQNTAGAMKSALAAAAPAAGRMTFDYKANGLLERKLSGNGPSMTYTYDGYDLTGIKLEPGSAAISQKAQKATVNSDSAAGESSDSSIKASDNSKKSMNKSTEQSATATEATYGLTRQFSAVAGYEFTYQYDPNKNMISRTQNGAADTFTYDPLNRIQAESGQGNSKKYTYDERGNLLNVEGRKLRGLSNADFTFDSLNRLTKVKGEDGKEISYSYNGDGLLYERVEGEKRTRYYYDEEAKLIAEANVTAGKPNLTYTYIYDLNGRLWSRVDQATGEVQYYQFNGHGDVVGLTDSQGKQLNTYTYDIWGNPETTEETVPNVFRYAGEYWDSTTKLQYLRARWYDPNAGRFVSKDSYEGSIDNPLSLNRYSYVENNPLMYTDPSGNFKFKPYDVQEITSLLDDARVKSKFSKKNKYYQVYKDFIWDRYNFESFMDENRYNYLYGLVTGTSAYKNSAGNASWARDQLVDAYFESKEAEYVAAFALGMSGGIGGRYTGSKSGVKGTGKATPSGNRLKLNLQQFGGMTTKEATAAAKKLGYTKTNFTSHGQPVFKKGNKYITPDVDGHNGGLWKMADSVKNLGSKSTRMGTYDENLTRIGD</sequence>
<dbReference type="RefSeq" id="WP_379320167.1">
    <property type="nucleotide sequence ID" value="NZ_JBHTLM010000011.1"/>
</dbReference>
<proteinExistence type="predicted"/>
<dbReference type="Gene3D" id="3.10.380.20">
    <property type="entry name" value="Novel toxin 21 (CdiA), C-terminal domain"/>
    <property type="match status" value="1"/>
</dbReference>
<dbReference type="Pfam" id="PF15526">
    <property type="entry name" value="Ntox21"/>
    <property type="match status" value="1"/>
</dbReference>
<reference evidence="6" key="1">
    <citation type="journal article" date="2019" name="Int. J. Syst. Evol. Microbiol.">
        <title>The Global Catalogue of Microorganisms (GCM) 10K type strain sequencing project: providing services to taxonomists for standard genome sequencing and annotation.</title>
        <authorList>
            <consortium name="The Broad Institute Genomics Platform"/>
            <consortium name="The Broad Institute Genome Sequencing Center for Infectious Disease"/>
            <person name="Wu L."/>
            <person name="Ma J."/>
        </authorList>
    </citation>
    <scope>NUCLEOTIDE SEQUENCE [LARGE SCALE GENOMIC DNA]</scope>
    <source>
        <strain evidence="6">CCUG 59189</strain>
    </source>
</reference>
<accession>A0ABW3RZW4</accession>
<dbReference type="PANTHER" id="PTHR32305">
    <property type="match status" value="1"/>
</dbReference>
<evidence type="ECO:0000259" key="3">
    <source>
        <dbReference type="Pfam" id="PF15526"/>
    </source>
</evidence>
<evidence type="ECO:0000256" key="2">
    <source>
        <dbReference type="SAM" id="MobiDB-lite"/>
    </source>
</evidence>
<evidence type="ECO:0000259" key="4">
    <source>
        <dbReference type="Pfam" id="PF25023"/>
    </source>
</evidence>
<evidence type="ECO:0000313" key="5">
    <source>
        <dbReference type="EMBL" id="MFD1177720.1"/>
    </source>
</evidence>
<feature type="compositionally biased region" description="Low complexity" evidence="2">
    <location>
        <begin position="765"/>
        <end position="780"/>
    </location>
</feature>
<dbReference type="CDD" id="cd20685">
    <property type="entry name" value="CdiA-CT_Ecl_RNase-like"/>
    <property type="match status" value="1"/>
</dbReference>
<keyword evidence="1" id="KW-0677">Repeat</keyword>
<name>A0ABW3RZW4_9BACL</name>
<evidence type="ECO:0000256" key="1">
    <source>
        <dbReference type="ARBA" id="ARBA00022737"/>
    </source>
</evidence>
<feature type="domain" description="Novel toxin 21" evidence="3">
    <location>
        <begin position="1219"/>
        <end position="1286"/>
    </location>
</feature>
<dbReference type="InterPro" id="IPR038181">
    <property type="entry name" value="Ntox21_sf"/>
</dbReference>
<evidence type="ECO:0000313" key="6">
    <source>
        <dbReference type="Proteomes" id="UP001597262"/>
    </source>
</evidence>
<dbReference type="InterPro" id="IPR028190">
    <property type="entry name" value="Ntox21"/>
</dbReference>